<dbReference type="GO" id="GO:0005886">
    <property type="term" value="C:plasma membrane"/>
    <property type="evidence" value="ECO:0007669"/>
    <property type="project" value="UniProtKB-SubCell"/>
</dbReference>
<dbReference type="Proteomes" id="UP000183002">
    <property type="component" value="Unassembled WGS sequence"/>
</dbReference>
<keyword evidence="16" id="KW-1185">Reference proteome</keyword>
<keyword evidence="3" id="KW-0813">Transport</keyword>
<evidence type="ECO:0000256" key="11">
    <source>
        <dbReference type="ARBA" id="ARBA00023136"/>
    </source>
</evidence>
<evidence type="ECO:0000256" key="3">
    <source>
        <dbReference type="ARBA" id="ARBA00022448"/>
    </source>
</evidence>
<accession>A0A1H8H544</accession>
<reference evidence="15 16" key="1">
    <citation type="submission" date="2016-10" db="EMBL/GenBank/DDBJ databases">
        <authorList>
            <person name="de Groot N.N."/>
        </authorList>
    </citation>
    <scope>NUCLEOTIDE SEQUENCE [LARGE SCALE GENOMIC DNA]</scope>
    <source>
        <strain evidence="15 16">CGMCC 1.10836</strain>
    </source>
</reference>
<protein>
    <submittedName>
        <fullName evidence="15">Cytochrome b561</fullName>
    </submittedName>
</protein>
<dbReference type="InterPro" id="IPR052168">
    <property type="entry name" value="Cytochrome_b561_oxidase"/>
</dbReference>
<dbReference type="GO" id="GO:0022904">
    <property type="term" value="P:respiratory electron transport chain"/>
    <property type="evidence" value="ECO:0007669"/>
    <property type="project" value="InterPro"/>
</dbReference>
<gene>
    <name evidence="15" type="ORF">SAMN05216227_10166</name>
</gene>
<dbReference type="PANTHER" id="PTHR30529:SF1">
    <property type="entry name" value="CYTOCHROME B561 HOMOLOG 2"/>
    <property type="match status" value="1"/>
</dbReference>
<evidence type="ECO:0000256" key="2">
    <source>
        <dbReference type="ARBA" id="ARBA00004651"/>
    </source>
</evidence>
<evidence type="ECO:0000256" key="12">
    <source>
        <dbReference type="ARBA" id="ARBA00037975"/>
    </source>
</evidence>
<evidence type="ECO:0000256" key="1">
    <source>
        <dbReference type="ARBA" id="ARBA00001970"/>
    </source>
</evidence>
<feature type="domain" description="Cytochrome b561 bacterial/Ni-hydrogenase" evidence="14">
    <location>
        <begin position="17"/>
        <end position="187"/>
    </location>
</feature>
<keyword evidence="5" id="KW-0349">Heme</keyword>
<name>A0A1H8H544_9RHOB</name>
<evidence type="ECO:0000256" key="4">
    <source>
        <dbReference type="ARBA" id="ARBA00022475"/>
    </source>
</evidence>
<feature type="transmembrane region" description="Helical" evidence="13">
    <location>
        <begin position="55"/>
        <end position="79"/>
    </location>
</feature>
<evidence type="ECO:0000259" key="14">
    <source>
        <dbReference type="Pfam" id="PF01292"/>
    </source>
</evidence>
<evidence type="ECO:0000256" key="10">
    <source>
        <dbReference type="ARBA" id="ARBA00023004"/>
    </source>
</evidence>
<dbReference type="SUPFAM" id="SSF81342">
    <property type="entry name" value="Transmembrane di-heme cytochromes"/>
    <property type="match status" value="1"/>
</dbReference>
<comment type="subcellular location">
    <subcellularLocation>
        <location evidence="2">Cell membrane</location>
        <topology evidence="2">Multi-pass membrane protein</topology>
    </subcellularLocation>
</comment>
<evidence type="ECO:0000256" key="5">
    <source>
        <dbReference type="ARBA" id="ARBA00022617"/>
    </source>
</evidence>
<dbReference type="GO" id="GO:0009055">
    <property type="term" value="F:electron transfer activity"/>
    <property type="evidence" value="ECO:0007669"/>
    <property type="project" value="InterPro"/>
</dbReference>
<feature type="transmembrane region" description="Helical" evidence="13">
    <location>
        <begin position="23"/>
        <end position="43"/>
    </location>
</feature>
<evidence type="ECO:0000256" key="9">
    <source>
        <dbReference type="ARBA" id="ARBA00022989"/>
    </source>
</evidence>
<keyword evidence="8" id="KW-0249">Electron transport</keyword>
<keyword evidence="11 13" id="KW-0472">Membrane</keyword>
<evidence type="ECO:0000256" key="6">
    <source>
        <dbReference type="ARBA" id="ARBA00022692"/>
    </source>
</evidence>
<dbReference type="InterPro" id="IPR011577">
    <property type="entry name" value="Cyt_b561_bac/Ni-Hgenase"/>
</dbReference>
<keyword evidence="7" id="KW-0479">Metal-binding</keyword>
<keyword evidence="6 13" id="KW-0812">Transmembrane</keyword>
<evidence type="ECO:0000313" key="15">
    <source>
        <dbReference type="EMBL" id="SEN51130.1"/>
    </source>
</evidence>
<keyword evidence="4" id="KW-1003">Cell membrane</keyword>
<feature type="transmembrane region" description="Helical" evidence="13">
    <location>
        <begin position="151"/>
        <end position="172"/>
    </location>
</feature>
<keyword evidence="9 13" id="KW-1133">Transmembrane helix</keyword>
<dbReference type="InterPro" id="IPR016174">
    <property type="entry name" value="Di-haem_cyt_TM"/>
</dbReference>
<evidence type="ECO:0000313" key="16">
    <source>
        <dbReference type="Proteomes" id="UP000183002"/>
    </source>
</evidence>
<dbReference type="EMBL" id="FOCO01000016">
    <property type="protein sequence ID" value="SEN51130.1"/>
    <property type="molecule type" value="Genomic_DNA"/>
</dbReference>
<dbReference type="PANTHER" id="PTHR30529">
    <property type="entry name" value="CYTOCHROME B561"/>
    <property type="match status" value="1"/>
</dbReference>
<dbReference type="STRING" id="1077947.SAMN05216227_10166"/>
<evidence type="ECO:0000256" key="13">
    <source>
        <dbReference type="SAM" id="Phobius"/>
    </source>
</evidence>
<comment type="cofactor">
    <cofactor evidence="1">
        <name>heme b</name>
        <dbReference type="ChEBI" id="CHEBI:60344"/>
    </cofactor>
</comment>
<feature type="transmembrane region" description="Helical" evidence="13">
    <location>
        <begin position="99"/>
        <end position="119"/>
    </location>
</feature>
<dbReference type="GO" id="GO:0020037">
    <property type="term" value="F:heme binding"/>
    <property type="evidence" value="ECO:0007669"/>
    <property type="project" value="TreeGrafter"/>
</dbReference>
<proteinExistence type="inferred from homology"/>
<dbReference type="AlphaFoldDB" id="A0A1H8H544"/>
<evidence type="ECO:0000256" key="7">
    <source>
        <dbReference type="ARBA" id="ARBA00022723"/>
    </source>
</evidence>
<comment type="similarity">
    <text evidence="12">Belongs to the cytochrome b561 family.</text>
</comment>
<sequence>MKCILQQAGQPMKNTGYSTTARLFHWGMAALILVTIPVGLLMVQSGIGRSLQNALFLYHKNVGVLLLGLIMARLVWRVLNPAPPLPAGLPAWQAKLSRVTHGLLYALLLVVPLSGYIRVRAGGFPIESLDAFGVPSLVQKSEQLAALAKSVHYYSGMMIAALLVLHIGAALYHRFAKQDGVFARMWPPFGGKKGA</sequence>
<evidence type="ECO:0000256" key="8">
    <source>
        <dbReference type="ARBA" id="ARBA00022982"/>
    </source>
</evidence>
<dbReference type="GO" id="GO:0046872">
    <property type="term" value="F:metal ion binding"/>
    <property type="evidence" value="ECO:0007669"/>
    <property type="project" value="UniProtKB-KW"/>
</dbReference>
<organism evidence="15 16">
    <name type="scientific">Pseudorhodobacter antarcticus</name>
    <dbReference type="NCBI Taxonomy" id="1077947"/>
    <lineage>
        <taxon>Bacteria</taxon>
        <taxon>Pseudomonadati</taxon>
        <taxon>Pseudomonadota</taxon>
        <taxon>Alphaproteobacteria</taxon>
        <taxon>Rhodobacterales</taxon>
        <taxon>Paracoccaceae</taxon>
        <taxon>Pseudorhodobacter</taxon>
    </lineage>
</organism>
<dbReference type="Pfam" id="PF01292">
    <property type="entry name" value="Ni_hydr_CYTB"/>
    <property type="match status" value="1"/>
</dbReference>
<keyword evidence="10" id="KW-0408">Iron</keyword>
<dbReference type="Gene3D" id="1.20.950.20">
    <property type="entry name" value="Transmembrane di-heme cytochromes, Chain C"/>
    <property type="match status" value="1"/>
</dbReference>